<dbReference type="InParanoid" id="H2ZLK3"/>
<evidence type="ECO:0000313" key="5">
    <source>
        <dbReference type="Proteomes" id="UP000007875"/>
    </source>
</evidence>
<dbReference type="InterPro" id="IPR036383">
    <property type="entry name" value="TSP1_rpt_sf"/>
</dbReference>
<feature type="disulfide bond" evidence="2">
    <location>
        <begin position="61"/>
        <end position="87"/>
    </location>
</feature>
<dbReference type="AlphaFoldDB" id="H2ZLK3"/>
<dbReference type="Pfam" id="PF00088">
    <property type="entry name" value="Trefoil"/>
    <property type="match status" value="1"/>
</dbReference>
<dbReference type="InterPro" id="IPR000519">
    <property type="entry name" value="P_trefoil_dom"/>
</dbReference>
<proteinExistence type="predicted"/>
<dbReference type="Pfam" id="PF00090">
    <property type="entry name" value="TSP_1"/>
    <property type="match status" value="1"/>
</dbReference>
<dbReference type="Proteomes" id="UP000007875">
    <property type="component" value="Unassembled WGS sequence"/>
</dbReference>
<dbReference type="SUPFAM" id="SSF57492">
    <property type="entry name" value="Trefoil"/>
    <property type="match status" value="1"/>
</dbReference>
<dbReference type="PROSITE" id="PS00025">
    <property type="entry name" value="P_TREFOIL_1"/>
    <property type="match status" value="1"/>
</dbReference>
<dbReference type="Ensembl" id="ENSCSAVT00000018669.1">
    <property type="protein sequence ID" value="ENSCSAVP00000018469.1"/>
    <property type="gene ID" value="ENSCSAVG00000010847.1"/>
</dbReference>
<feature type="domain" description="P-type" evidence="3">
    <location>
        <begin position="59"/>
        <end position="97"/>
    </location>
</feature>
<reference evidence="4" key="2">
    <citation type="submission" date="2025-08" db="UniProtKB">
        <authorList>
            <consortium name="Ensembl"/>
        </authorList>
    </citation>
    <scope>IDENTIFICATION</scope>
</reference>
<name>H2ZLK3_CIOSA</name>
<dbReference type="InterPro" id="IPR044913">
    <property type="entry name" value="P_trefoil_dom_sf"/>
</dbReference>
<organism evidence="4 5">
    <name type="scientific">Ciona savignyi</name>
    <name type="common">Pacific transparent sea squirt</name>
    <dbReference type="NCBI Taxonomy" id="51511"/>
    <lineage>
        <taxon>Eukaryota</taxon>
        <taxon>Metazoa</taxon>
        <taxon>Chordata</taxon>
        <taxon>Tunicata</taxon>
        <taxon>Ascidiacea</taxon>
        <taxon>Phlebobranchia</taxon>
        <taxon>Cionidae</taxon>
        <taxon>Ciona</taxon>
    </lineage>
</organism>
<dbReference type="SMART" id="SM00209">
    <property type="entry name" value="TSP1"/>
    <property type="match status" value="1"/>
</dbReference>
<keyword evidence="5" id="KW-1185">Reference proteome</keyword>
<dbReference type="HOGENOM" id="CLU_2351919_0_0_1"/>
<reference evidence="4" key="3">
    <citation type="submission" date="2025-09" db="UniProtKB">
        <authorList>
            <consortium name="Ensembl"/>
        </authorList>
    </citation>
    <scope>IDENTIFICATION</scope>
</reference>
<dbReference type="PROSITE" id="PS50092">
    <property type="entry name" value="TSP1"/>
    <property type="match status" value="1"/>
</dbReference>
<dbReference type="SUPFAM" id="SSF82895">
    <property type="entry name" value="TSP-1 type 1 repeat"/>
    <property type="match status" value="1"/>
</dbReference>
<protein>
    <recommendedName>
        <fullName evidence="3">P-type domain-containing protein</fullName>
    </recommendedName>
</protein>
<accession>H2ZLK3</accession>
<comment type="caution">
    <text evidence="2">Lacks conserved residue(s) required for the propagation of feature annotation.</text>
</comment>
<sequence length="97" mass="10352">VTCNQEVFPLQDTASAWSVWTDCTASCGGGTRSRSRQCPSSLTDCRSSETENCNTELCQRCRISTASRSSCGTIGGSRAACEALGCCYDLNQCYRAG</sequence>
<dbReference type="InterPro" id="IPR017957">
    <property type="entry name" value="P_trefoil_CS"/>
</dbReference>
<feature type="disulfide bond" evidence="2">
    <location>
        <begin position="71"/>
        <end position="86"/>
    </location>
</feature>
<evidence type="ECO:0000256" key="2">
    <source>
        <dbReference type="PROSITE-ProRule" id="PRU00779"/>
    </source>
</evidence>
<evidence type="ECO:0000256" key="1">
    <source>
        <dbReference type="ARBA" id="ARBA00023157"/>
    </source>
</evidence>
<dbReference type="Gene3D" id="4.10.110.10">
    <property type="entry name" value="Spasmolytic Protein, domain 1"/>
    <property type="match status" value="1"/>
</dbReference>
<dbReference type="InterPro" id="IPR000884">
    <property type="entry name" value="TSP1_rpt"/>
</dbReference>
<evidence type="ECO:0000313" key="4">
    <source>
        <dbReference type="Ensembl" id="ENSCSAVP00000018469.1"/>
    </source>
</evidence>
<evidence type="ECO:0000259" key="3">
    <source>
        <dbReference type="PROSITE" id="PS51448"/>
    </source>
</evidence>
<reference evidence="5" key="1">
    <citation type="submission" date="2003-08" db="EMBL/GenBank/DDBJ databases">
        <authorList>
            <person name="Birren B."/>
            <person name="Nusbaum C."/>
            <person name="Abebe A."/>
            <person name="Abouelleil A."/>
            <person name="Adekoya E."/>
            <person name="Ait-zahra M."/>
            <person name="Allen N."/>
            <person name="Allen T."/>
            <person name="An P."/>
            <person name="Anderson M."/>
            <person name="Anderson S."/>
            <person name="Arachchi H."/>
            <person name="Armbruster J."/>
            <person name="Bachantsang P."/>
            <person name="Baldwin J."/>
            <person name="Barry A."/>
            <person name="Bayul T."/>
            <person name="Blitshsteyn B."/>
            <person name="Bloom T."/>
            <person name="Blye J."/>
            <person name="Boguslavskiy L."/>
            <person name="Borowsky M."/>
            <person name="Boukhgalter B."/>
            <person name="Brunache A."/>
            <person name="Butler J."/>
            <person name="Calixte N."/>
            <person name="Calvo S."/>
            <person name="Camarata J."/>
            <person name="Campo K."/>
            <person name="Chang J."/>
            <person name="Cheshatsang Y."/>
            <person name="Citroen M."/>
            <person name="Collymore A."/>
            <person name="Considine T."/>
            <person name="Cook A."/>
            <person name="Cooke P."/>
            <person name="Corum B."/>
            <person name="Cuomo C."/>
            <person name="David R."/>
            <person name="Dawoe T."/>
            <person name="Degray S."/>
            <person name="Dodge S."/>
            <person name="Dooley K."/>
            <person name="Dorje P."/>
            <person name="Dorjee K."/>
            <person name="Dorris L."/>
            <person name="Duffey N."/>
            <person name="Dupes A."/>
            <person name="Elkins T."/>
            <person name="Engels R."/>
            <person name="Erickson J."/>
            <person name="Farina A."/>
            <person name="Faro S."/>
            <person name="Ferreira P."/>
            <person name="Fischer H."/>
            <person name="Fitzgerald M."/>
            <person name="Foley K."/>
            <person name="Gage D."/>
            <person name="Galagan J."/>
            <person name="Gearin G."/>
            <person name="Gnerre S."/>
            <person name="Gnirke A."/>
            <person name="Goyette A."/>
            <person name="Graham J."/>
            <person name="Grandbois E."/>
            <person name="Gyaltsen K."/>
            <person name="Hafez N."/>
            <person name="Hagopian D."/>
            <person name="Hagos B."/>
            <person name="Hall J."/>
            <person name="Hatcher B."/>
            <person name="Heller A."/>
            <person name="Higgins H."/>
            <person name="Honan T."/>
            <person name="Horn A."/>
            <person name="Houde N."/>
            <person name="Hughes L."/>
            <person name="Hulme W."/>
            <person name="Husby E."/>
            <person name="Iliev I."/>
            <person name="Jaffe D."/>
            <person name="Jones C."/>
            <person name="Kamal M."/>
            <person name="Kamat A."/>
            <person name="Kamvysselis M."/>
            <person name="Karlsson E."/>
            <person name="Kells C."/>
            <person name="Kieu A."/>
            <person name="Kisner P."/>
            <person name="Kodira C."/>
            <person name="Kulbokas E."/>
            <person name="Labutti K."/>
            <person name="Lama D."/>
            <person name="Landers T."/>
            <person name="Leger J."/>
            <person name="Levine S."/>
            <person name="Lewis D."/>
            <person name="Lewis T."/>
            <person name="Lindblad-toh K."/>
            <person name="Liu X."/>
            <person name="Lokyitsang T."/>
            <person name="Lokyitsang Y."/>
            <person name="Lucien O."/>
            <person name="Lui A."/>
            <person name="Ma L.J."/>
            <person name="Mabbitt R."/>
            <person name="Macdonald J."/>
            <person name="Maclean C."/>
            <person name="Major J."/>
            <person name="Manning J."/>
            <person name="Marabella R."/>
            <person name="Maru K."/>
            <person name="Matthews C."/>
            <person name="Mauceli E."/>
            <person name="Mccarthy M."/>
            <person name="Mcdonough S."/>
            <person name="Mcghee T."/>
            <person name="Meldrim J."/>
            <person name="Meneus L."/>
            <person name="Mesirov J."/>
            <person name="Mihalev A."/>
            <person name="Mihova T."/>
            <person name="Mikkelsen T."/>
            <person name="Mlenga V."/>
            <person name="Moru K."/>
            <person name="Mozes J."/>
            <person name="Mulrain L."/>
            <person name="Munson G."/>
            <person name="Naylor J."/>
            <person name="Newes C."/>
            <person name="Nguyen C."/>
            <person name="Nguyen N."/>
            <person name="Nguyen T."/>
            <person name="Nicol R."/>
            <person name="Nielsen C."/>
            <person name="Nizzari M."/>
            <person name="Norbu C."/>
            <person name="Norbu N."/>
            <person name="O'donnell P."/>
            <person name="Okoawo O."/>
            <person name="O'leary S."/>
            <person name="Omotosho B."/>
            <person name="O'neill K."/>
            <person name="Osman S."/>
            <person name="Parker S."/>
            <person name="Perrin D."/>
            <person name="Phunkhang P."/>
            <person name="Piqani B."/>
            <person name="Purcell S."/>
            <person name="Rachupka T."/>
            <person name="Ramasamy U."/>
            <person name="Rameau R."/>
            <person name="Ray V."/>
            <person name="Raymond C."/>
            <person name="Retta R."/>
            <person name="Richardson S."/>
            <person name="Rise C."/>
            <person name="Rodriguez J."/>
            <person name="Rogers J."/>
            <person name="Rogov P."/>
            <person name="Rutman M."/>
            <person name="Schupbach R."/>
            <person name="Seaman C."/>
            <person name="Settipalli S."/>
            <person name="Sharpe T."/>
            <person name="Sheridan J."/>
            <person name="Sherpa N."/>
            <person name="Shi J."/>
            <person name="Smirnov S."/>
            <person name="Smith C."/>
            <person name="Sougnez C."/>
            <person name="Spencer B."/>
            <person name="Stalker J."/>
            <person name="Stange-thomann N."/>
            <person name="Stavropoulos S."/>
            <person name="Stetson K."/>
            <person name="Stone C."/>
            <person name="Stone S."/>
            <person name="Stubbs M."/>
            <person name="Talamas J."/>
            <person name="Tchuinga P."/>
            <person name="Tenzing P."/>
            <person name="Tesfaye S."/>
            <person name="Theodore J."/>
            <person name="Thoulutsang Y."/>
            <person name="Topham K."/>
            <person name="Towey S."/>
            <person name="Tsamla T."/>
            <person name="Tsomo N."/>
            <person name="Vallee D."/>
            <person name="Vassiliev H."/>
            <person name="Venkataraman V."/>
            <person name="Vinson J."/>
            <person name="Vo A."/>
            <person name="Wade C."/>
            <person name="Wang S."/>
            <person name="Wangchuk T."/>
            <person name="Wangdi T."/>
            <person name="Whittaker C."/>
            <person name="Wilkinson J."/>
            <person name="Wu Y."/>
            <person name="Wyman D."/>
            <person name="Yadav S."/>
            <person name="Yang S."/>
            <person name="Yang X."/>
            <person name="Yeager S."/>
            <person name="Yee E."/>
            <person name="Young G."/>
            <person name="Zainoun J."/>
            <person name="Zembeck L."/>
            <person name="Zimmer A."/>
            <person name="Zody M."/>
            <person name="Lander E."/>
        </authorList>
    </citation>
    <scope>NUCLEOTIDE SEQUENCE [LARGE SCALE GENOMIC DNA]</scope>
</reference>
<dbReference type="PROSITE" id="PS51448">
    <property type="entry name" value="P_TREFOIL_2"/>
    <property type="match status" value="1"/>
</dbReference>
<dbReference type="Gene3D" id="2.20.100.10">
    <property type="entry name" value="Thrombospondin type-1 (TSP1) repeat"/>
    <property type="match status" value="1"/>
</dbReference>
<keyword evidence="1 2" id="KW-1015">Disulfide bond</keyword>